<comment type="cofactor">
    <cofactor evidence="1 24">
        <name>heme</name>
        <dbReference type="ChEBI" id="CHEBI:30413"/>
    </cofactor>
</comment>
<dbReference type="PRINTS" id="PR00385">
    <property type="entry name" value="P450"/>
</dbReference>
<evidence type="ECO:0000256" key="17">
    <source>
        <dbReference type="ARBA" id="ARBA00023242"/>
    </source>
</evidence>
<dbReference type="SUPFAM" id="SSF48264">
    <property type="entry name" value="Cytochrome P450"/>
    <property type="match status" value="1"/>
</dbReference>
<dbReference type="Pfam" id="PF01423">
    <property type="entry name" value="LSM"/>
    <property type="match status" value="1"/>
</dbReference>
<gene>
    <name evidence="27" type="ORF">BP00DRAFT_438833</name>
</gene>
<feature type="region of interest" description="Disordered" evidence="25">
    <location>
        <begin position="1071"/>
        <end position="1308"/>
    </location>
</feature>
<dbReference type="SMART" id="SM00651">
    <property type="entry name" value="Sm"/>
    <property type="match status" value="1"/>
</dbReference>
<dbReference type="SUPFAM" id="SSF53335">
    <property type="entry name" value="S-adenosyl-L-methionine-dependent methyltransferases"/>
    <property type="match status" value="1"/>
</dbReference>
<dbReference type="PRINTS" id="PR00463">
    <property type="entry name" value="EP450I"/>
</dbReference>
<dbReference type="GO" id="GO:0003723">
    <property type="term" value="F:RNA binding"/>
    <property type="evidence" value="ECO:0007669"/>
    <property type="project" value="InterPro"/>
</dbReference>
<feature type="compositionally biased region" description="Low complexity" evidence="25">
    <location>
        <begin position="115"/>
        <end position="127"/>
    </location>
</feature>
<keyword evidence="16" id="KW-0234">DNA repair</keyword>
<dbReference type="GO" id="GO:0003684">
    <property type="term" value="F:damaged DNA binding"/>
    <property type="evidence" value="ECO:0007669"/>
    <property type="project" value="TreeGrafter"/>
</dbReference>
<dbReference type="InterPro" id="IPR011084">
    <property type="entry name" value="DRMBL"/>
</dbReference>
<dbReference type="CDD" id="cd01725">
    <property type="entry name" value="LSm2"/>
    <property type="match status" value="1"/>
</dbReference>
<dbReference type="InterPro" id="IPR036866">
    <property type="entry name" value="RibonucZ/Hydroxyglut_hydro"/>
</dbReference>
<feature type="region of interest" description="Disordered" evidence="25">
    <location>
        <begin position="107"/>
        <end position="132"/>
    </location>
</feature>
<evidence type="ECO:0000256" key="2">
    <source>
        <dbReference type="ARBA" id="ARBA00004123"/>
    </source>
</evidence>
<evidence type="ECO:0000256" key="1">
    <source>
        <dbReference type="ARBA" id="ARBA00001971"/>
    </source>
</evidence>
<evidence type="ECO:0000256" key="18">
    <source>
        <dbReference type="ARBA" id="ARBA00025892"/>
    </source>
</evidence>
<reference evidence="27 28" key="1">
    <citation type="submission" date="2018-02" db="EMBL/GenBank/DDBJ databases">
        <title>The genomes of Aspergillus section Nigri reveals drivers in fungal speciation.</title>
        <authorList>
            <consortium name="DOE Joint Genome Institute"/>
            <person name="Vesth T.C."/>
            <person name="Nybo J."/>
            <person name="Theobald S."/>
            <person name="Brandl J."/>
            <person name="Frisvad J.C."/>
            <person name="Nielsen K.F."/>
            <person name="Lyhne E.K."/>
            <person name="Kogle M.E."/>
            <person name="Kuo A."/>
            <person name="Riley R."/>
            <person name="Clum A."/>
            <person name="Nolan M."/>
            <person name="Lipzen A."/>
            <person name="Salamov A."/>
            <person name="Henrissat B."/>
            <person name="Wiebenga A."/>
            <person name="De vries R.P."/>
            <person name="Grigoriev I.V."/>
            <person name="Mortensen U.H."/>
            <person name="Andersen M.R."/>
            <person name="Baker S.E."/>
        </authorList>
    </citation>
    <scope>NUCLEOTIDE SEQUENCE [LARGE SCALE GENOMIC DNA]</scope>
    <source>
        <strain evidence="27 28">CBS 114.80</strain>
    </source>
</reference>
<dbReference type="CDD" id="cd11061">
    <property type="entry name" value="CYP67-like"/>
    <property type="match status" value="1"/>
</dbReference>
<feature type="compositionally biased region" description="Low complexity" evidence="25">
    <location>
        <begin position="1187"/>
        <end position="1202"/>
    </location>
</feature>
<evidence type="ECO:0000256" key="10">
    <source>
        <dbReference type="ARBA" id="ARBA00022989"/>
    </source>
</evidence>
<evidence type="ECO:0000256" key="25">
    <source>
        <dbReference type="SAM" id="MobiDB-lite"/>
    </source>
</evidence>
<dbReference type="GO" id="GO:0035312">
    <property type="term" value="F:5'-3' DNA exonuclease activity"/>
    <property type="evidence" value="ECO:0007669"/>
    <property type="project" value="TreeGrafter"/>
</dbReference>
<evidence type="ECO:0000256" key="24">
    <source>
        <dbReference type="PIRSR" id="PIRSR602401-1"/>
    </source>
</evidence>
<dbReference type="Gene3D" id="3.40.50.12650">
    <property type="match status" value="1"/>
</dbReference>
<dbReference type="FunFam" id="3.60.15.10:FF:000038">
    <property type="entry name" value="DNA cross-link repair protein pso2/snm1"/>
    <property type="match status" value="1"/>
</dbReference>
<evidence type="ECO:0000256" key="14">
    <source>
        <dbReference type="ARBA" id="ARBA00023136"/>
    </source>
</evidence>
<dbReference type="PROSITE" id="PS52002">
    <property type="entry name" value="SM"/>
    <property type="match status" value="1"/>
</dbReference>
<evidence type="ECO:0000256" key="13">
    <source>
        <dbReference type="ARBA" id="ARBA00023033"/>
    </source>
</evidence>
<dbReference type="Gene3D" id="2.30.30.100">
    <property type="match status" value="1"/>
</dbReference>
<keyword evidence="8 24" id="KW-0479">Metal-binding</keyword>
<feature type="compositionally biased region" description="Acidic residues" evidence="25">
    <location>
        <begin position="1229"/>
        <end position="1239"/>
    </location>
</feature>
<evidence type="ECO:0000256" key="21">
    <source>
        <dbReference type="ARBA" id="ARBA00072826"/>
    </source>
</evidence>
<evidence type="ECO:0000256" key="20">
    <source>
        <dbReference type="ARBA" id="ARBA00066552"/>
    </source>
</evidence>
<evidence type="ECO:0000256" key="3">
    <source>
        <dbReference type="ARBA" id="ARBA00004167"/>
    </source>
</evidence>
<keyword evidence="13" id="KW-0503">Monooxygenase</keyword>
<dbReference type="Gene3D" id="1.10.630.10">
    <property type="entry name" value="Cytochrome P450"/>
    <property type="match status" value="1"/>
</dbReference>
<organism evidence="27 28">
    <name type="scientific">Aspergillus indologenus CBS 114.80</name>
    <dbReference type="NCBI Taxonomy" id="1450541"/>
    <lineage>
        <taxon>Eukaryota</taxon>
        <taxon>Fungi</taxon>
        <taxon>Dikarya</taxon>
        <taxon>Ascomycota</taxon>
        <taxon>Pezizomycotina</taxon>
        <taxon>Eurotiomycetes</taxon>
        <taxon>Eurotiomycetidae</taxon>
        <taxon>Eurotiales</taxon>
        <taxon>Aspergillaceae</taxon>
        <taxon>Aspergillus</taxon>
        <taxon>Aspergillus subgen. Circumdati</taxon>
    </lineage>
</organism>
<dbReference type="InterPro" id="IPR017972">
    <property type="entry name" value="Cyt_P450_CS"/>
</dbReference>
<protein>
    <recommendedName>
        <fullName evidence="21">Benzoate 4-monooxygenase bphA</fullName>
        <ecNumber evidence="20">1.14.14.92</ecNumber>
    </recommendedName>
    <alternativeName>
        <fullName evidence="22">Benzoate-para-hydroxylase A</fullName>
    </alternativeName>
    <alternativeName>
        <fullName evidence="23">Cytochrome P450 monooxygenase cyp53A1</fullName>
    </alternativeName>
</protein>
<comment type="similarity">
    <text evidence="5">Belongs to the cytochrome P450 family.</text>
</comment>
<comment type="catalytic activity">
    <reaction evidence="19">
        <text>benzoate + reduced [NADPH--hemoprotein reductase] + O2 = 4-hydroxybenzoate + oxidized [NADPH--hemoprotein reductase] + H2O + H(+)</text>
        <dbReference type="Rhea" id="RHEA:18033"/>
        <dbReference type="Rhea" id="RHEA-COMP:11964"/>
        <dbReference type="Rhea" id="RHEA-COMP:11965"/>
        <dbReference type="ChEBI" id="CHEBI:15377"/>
        <dbReference type="ChEBI" id="CHEBI:15378"/>
        <dbReference type="ChEBI" id="CHEBI:15379"/>
        <dbReference type="ChEBI" id="CHEBI:16150"/>
        <dbReference type="ChEBI" id="CHEBI:17879"/>
        <dbReference type="ChEBI" id="CHEBI:57618"/>
        <dbReference type="ChEBI" id="CHEBI:58210"/>
        <dbReference type="EC" id="1.14.14.92"/>
    </reaction>
</comment>
<dbReference type="GO" id="GO:0005634">
    <property type="term" value="C:nucleus"/>
    <property type="evidence" value="ECO:0007669"/>
    <property type="project" value="UniProtKB-SubCell"/>
</dbReference>
<evidence type="ECO:0000256" key="5">
    <source>
        <dbReference type="ARBA" id="ARBA00010617"/>
    </source>
</evidence>
<dbReference type="InterPro" id="IPR001128">
    <property type="entry name" value="Cyt_P450"/>
</dbReference>
<dbReference type="PANTHER" id="PTHR23240:SF6">
    <property type="entry name" value="DNA CROSS-LINK REPAIR 1A PROTEIN"/>
    <property type="match status" value="1"/>
</dbReference>
<evidence type="ECO:0000313" key="28">
    <source>
        <dbReference type="Proteomes" id="UP000248817"/>
    </source>
</evidence>
<dbReference type="GO" id="GO:0006397">
    <property type="term" value="P:mRNA processing"/>
    <property type="evidence" value="ECO:0007669"/>
    <property type="project" value="InterPro"/>
</dbReference>
<feature type="region of interest" description="Disordered" evidence="25">
    <location>
        <begin position="318"/>
        <end position="354"/>
    </location>
</feature>
<evidence type="ECO:0000256" key="4">
    <source>
        <dbReference type="ARBA" id="ARBA00010304"/>
    </source>
</evidence>
<dbReference type="Gene3D" id="3.60.15.10">
    <property type="entry name" value="Ribonuclease Z/Hydroxyacylglutathione hydrolase-like"/>
    <property type="match status" value="1"/>
</dbReference>
<dbReference type="InterPro" id="IPR047575">
    <property type="entry name" value="Sm"/>
</dbReference>
<comment type="subunit">
    <text evidence="18">Component of the heptameric LSM1-LSM7 complex, which consists of LSM1, LSM2, LSM3, LSM4, LSM5, LSM6 and LSM7. Component of the heptameric LSM2-LSM8 complex, which consists of LSM2, LSM3, LSM4, LSM5, LSM6, LSM7 and LSM8. The LSm subunits form a seven-membered ring structure with a doughnut shape.</text>
</comment>
<keyword evidence="14" id="KW-0472">Membrane</keyword>
<dbReference type="GO" id="GO:0020037">
    <property type="term" value="F:heme binding"/>
    <property type="evidence" value="ECO:0007669"/>
    <property type="project" value="InterPro"/>
</dbReference>
<dbReference type="GO" id="GO:0005506">
    <property type="term" value="F:iron ion binding"/>
    <property type="evidence" value="ECO:0007669"/>
    <property type="project" value="InterPro"/>
</dbReference>
<dbReference type="SUPFAM" id="SSF56281">
    <property type="entry name" value="Metallo-hydrolase/oxidoreductase"/>
    <property type="match status" value="1"/>
</dbReference>
<dbReference type="InterPro" id="IPR036396">
    <property type="entry name" value="Cyt_P450_sf"/>
</dbReference>
<dbReference type="InterPro" id="IPR029063">
    <property type="entry name" value="SAM-dependent_MTases_sf"/>
</dbReference>
<dbReference type="Pfam" id="PF07522">
    <property type="entry name" value="DRMBL"/>
    <property type="match status" value="1"/>
</dbReference>
<dbReference type="FunFam" id="1.10.630.10:FF:000053">
    <property type="entry name" value="Cytochrome P450 benzoate 4-monooxygenase"/>
    <property type="match status" value="1"/>
</dbReference>
<dbReference type="EC" id="1.14.14.92" evidence="20"/>
<dbReference type="Pfam" id="PF00067">
    <property type="entry name" value="p450"/>
    <property type="match status" value="1"/>
</dbReference>
<comment type="subcellular location">
    <subcellularLocation>
        <location evidence="3">Membrane</location>
        <topology evidence="3">Single-pass membrane protein</topology>
    </subcellularLocation>
    <subcellularLocation>
        <location evidence="2">Nucleus</location>
    </subcellularLocation>
</comment>
<dbReference type="EMBL" id="KZ825559">
    <property type="protein sequence ID" value="PYI27932.1"/>
    <property type="molecule type" value="Genomic_DNA"/>
</dbReference>
<dbReference type="FunFam" id="3.40.50.12650:FF:000007">
    <property type="entry name" value="DNA cross-link repair 1A protein, variant"/>
    <property type="match status" value="1"/>
</dbReference>
<comment type="similarity">
    <text evidence="4">Belongs to the DNA repair metallo-beta-lactamase (DRMBL) family.</text>
</comment>
<dbReference type="GO" id="GO:0018664">
    <property type="term" value="F:benzoate 4-monooxygenase activity"/>
    <property type="evidence" value="ECO:0007669"/>
    <property type="project" value="UniProtKB-EC"/>
</dbReference>
<keyword evidence="28" id="KW-1185">Reference proteome</keyword>
<feature type="compositionally biased region" description="Acidic residues" evidence="25">
    <location>
        <begin position="1298"/>
        <end position="1308"/>
    </location>
</feature>
<dbReference type="InterPro" id="IPR001163">
    <property type="entry name" value="Sm_dom_euk/arc"/>
</dbReference>
<evidence type="ECO:0000256" key="19">
    <source>
        <dbReference type="ARBA" id="ARBA00050706"/>
    </source>
</evidence>
<keyword evidence="12 24" id="KW-0408">Iron</keyword>
<evidence type="ECO:0000256" key="11">
    <source>
        <dbReference type="ARBA" id="ARBA00023002"/>
    </source>
</evidence>
<evidence type="ECO:0000256" key="6">
    <source>
        <dbReference type="ARBA" id="ARBA00022617"/>
    </source>
</evidence>
<feature type="region of interest" description="Disordered" evidence="25">
    <location>
        <begin position="519"/>
        <end position="550"/>
    </location>
</feature>
<dbReference type="GO" id="GO:0036297">
    <property type="term" value="P:interstrand cross-link repair"/>
    <property type="evidence" value="ECO:0007669"/>
    <property type="project" value="TreeGrafter"/>
</dbReference>
<sequence>MQYSTPSGCPPLRQVRGTRLDTIPEDYRETQYTVQKEQVASTSQKSATIPRLKLKTSGLSSGFLRPNRFFSPISAGSVSSCSDTEWQQQMKPFEDLYDATDEESVTSDECTSFASTRPTSLTTPTTRNSMLSPLSRKRYPSLAIPPSPVWPSLQGACKSSPIPPTPPSKIPVSPAALSMLGRSVPAVHAPPSLDGSISSDQVSNLSAPATPDLQSIPDQDWPVPGVHVRPDLEDVEDVGIPALDADPDVQSIEIAFDAASEDLAQVLGRFPRIPGQVTPPAYDMDMEPDLVRGDTPSDTGVHLPEDAMETLRHLSLNRMPDPWSESSDSNDEMWQVETPPQRPRSADGATPASELSGYSFSRLSIPSPGGFFASLAPRARHTWAIPNGNKPPNSATAERFYKLPFPRAEGEIVEQVIDYPERATDEELTAVYDPSGPPTAIRIPAEHTIEPLDTLRSPVGTIVEEMNHDQMPAPLSDQAERDEDYEAELKKKAMSGLDRTSVWLAAQASYLAALNETNPANSIDKEGGSEIETPQKPSQQAPSSLARKRSAKFTGVLPAAPSSQPSALASKDSIYWRGFQALRDQSSIKDIHVHQHARFDAVQSVRVGMPGLHVDCLMGRYELIPTQRPAYKGPFSMAPRNSTLDSARVQKAQFSIIEKEQLVLSQIRQAMWAMDALRFLNGGRMLISPASRKLRGSNRSPNTSANANQCSFRVLDLGGHASCEWAWQFAYDHPDAKVTTVYTGSQEVNRGIKGPPNHRHVFVSQPWKLPFPDNKFDKKCPSGEILDEYDLCLQECRRCLKPGGYLEYFVLDAEISHAGPQGSAISAEFVANLQAQGYDPMPTKSWLGRVQKHFADIKRAWAFLPMGIEPTKTEPPRETPDPRVKSLAGDYEAIQGPVGSTADVASITGLLGGWFWEQWCVKLQQEIGIERESLLAGVGAVFDEGRKNGAGWTSPSARDFNRSIAPFPEPHDHEVRGARPNHFRSSGLQGRNRRFFKTLTNQTVTIELKNDIRIRGTLKSVDQYLNIKLDNVDVLDLDKYPHLSSVKNMFIRGSVTPAKRNGSLLNFFQKADGPPKATSTQPRITQFATKTARPTSNGHGSTPTLRRQGSSTASNGAGDLFLEDKNRTRSATYAPPEPQRTARSRTPDDIWEGEPETPAPATATAATEEARYNENGSPGVKKRKLDSPSAGDDAAAAAAARAKPSDDADAPPVAAPAKKSRHLSGPFIDESDSEEEEDLEKFRDYADGPSVALIDKPTAIATESPVNAEEADPSAKTRPTPAVETPPSLVRETTSYTEPDEDTNFDDMEDEFRGEENFLDAFDDDDDDGLNNEEKEVLIGLEDYSNGADDDGNTFGCEVPICPICQTSLTGLNEADVSVHVNDCLDGKPSTIQPRSDSTGKSEPGIKSEPEIDPDPEIKLEPEPPSKALTRSDRAAIARPAQRDPYASGGAGARSAFSKLMAGNAEDSAWAAAAANEIMPGFSICVDAFRYGAVEGCNAYFLSHFHSDHYIGLTGSWRHGPIYCSRATANLVCQQLKVNRKWLVPLEFEKRTEIPGTGGAHVTIIEANHCPGSAIFLFEKTMGSGPSKRTHRVLHCGDFRASPLHVQHALLRPEVVDLTTGQRRQQHIDACYLDTTYLSPKYAFPSQEDVIQACADLCVELNEGQQKSNGLAFGSSGRSPGIGGGLMSKFVSKVTGSSGSQSSPSNSSGRLLVVIGTYSIGKERICLGIARALKSKIFATPAKQRICACLEDPELSALLTDNPREAQVHMQTLFEIRAETLADYLDTLKPHFTKVVGFRPTGWTYRPPAGLVLDNPPVSTVLHSAHWQTPFSARDLVPQRGSTRESACFGVPYSEHSSFRELTMFCCALRIGRVIPTVNVGSQKSRERMKAWVERWEAEKRKNFNLALDRQLTGHSSRVRAATPYLFLGLVAVYYLLPYLQVWRLRDIPSPGFAAFSNFWLLLQTRRGSRYLVVDDAHKRHGKLVRIAPRHVSIADDDAIQAVYGHGNGFLKADFYDAFVSIRRGLFNTRDRAEHTRKRKTVSHTFSMKSIGQFEQYIHGNIELFVQKWTNMANTRRDPRTGYASLDALNWFNYLAFDIIGDLAFGAPFGMLEKEQDIAEMRKTPDSPPSYVQAVEVLNRRGEVSATLGCYPALKPFAKYIPDRFFRDGMEAIENLAGIAVARVNERLRPEVMANNTRVDLLARLMEGKDGNGNKLGREELTAEALTQLIAGSDTTSNTSCAILYWCMRTPGVIEKLHKVLDEAIPKDIEVPTHAMVKEIPYLQWVIWETMRIHSTSAMGLPREIPAGNPPVTISGHTFYPGDVVSVPSYTIHHSKEIWGPDADDFVPERWDPARLTARQKAAFIPFSTGPRACVGRNVAEMELLVICGTVFRLFEFEMQQDGPMESREGFLRKPLGLQVGMRRRQVGA</sequence>
<dbReference type="SUPFAM" id="SSF50182">
    <property type="entry name" value="Sm-like ribonucleoproteins"/>
    <property type="match status" value="1"/>
</dbReference>
<evidence type="ECO:0000256" key="15">
    <source>
        <dbReference type="ARBA" id="ARBA00023180"/>
    </source>
</evidence>
<evidence type="ECO:0000256" key="23">
    <source>
        <dbReference type="ARBA" id="ARBA00082391"/>
    </source>
</evidence>
<feature type="region of interest" description="Disordered" evidence="25">
    <location>
        <begin position="1385"/>
        <end position="1431"/>
    </location>
</feature>
<evidence type="ECO:0000256" key="7">
    <source>
        <dbReference type="ARBA" id="ARBA00022692"/>
    </source>
</evidence>
<evidence type="ECO:0000256" key="16">
    <source>
        <dbReference type="ARBA" id="ARBA00023204"/>
    </source>
</evidence>
<keyword evidence="15" id="KW-0325">Glycoprotein</keyword>
<dbReference type="CDD" id="cd16273">
    <property type="entry name" value="SNM1A-1C-like_MBL-fold"/>
    <property type="match status" value="1"/>
</dbReference>
<keyword evidence="11" id="KW-0560">Oxidoreductase</keyword>
<evidence type="ECO:0000313" key="27">
    <source>
        <dbReference type="EMBL" id="PYI27932.1"/>
    </source>
</evidence>
<evidence type="ECO:0000256" key="8">
    <source>
        <dbReference type="ARBA" id="ARBA00022723"/>
    </source>
</evidence>
<keyword evidence="17" id="KW-0539">Nucleus</keyword>
<evidence type="ECO:0000256" key="12">
    <source>
        <dbReference type="ARBA" id="ARBA00023004"/>
    </source>
</evidence>
<keyword evidence="10" id="KW-1133">Transmembrane helix</keyword>
<accession>A0A2V5HYW6</accession>
<dbReference type="InterPro" id="IPR016654">
    <property type="entry name" value="U6_snRNA_Lsm2"/>
</dbReference>
<evidence type="ECO:0000256" key="9">
    <source>
        <dbReference type="ARBA" id="ARBA00022763"/>
    </source>
</evidence>
<proteinExistence type="inferred from homology"/>
<feature type="compositionally biased region" description="Polar residues" evidence="25">
    <location>
        <begin position="1077"/>
        <end position="1115"/>
    </location>
</feature>
<dbReference type="GO" id="GO:0016020">
    <property type="term" value="C:membrane"/>
    <property type="evidence" value="ECO:0007669"/>
    <property type="project" value="UniProtKB-SubCell"/>
</dbReference>
<keyword evidence="6 24" id="KW-0349">Heme</keyword>
<dbReference type="InterPro" id="IPR002401">
    <property type="entry name" value="Cyt_P450_E_grp-I"/>
</dbReference>
<dbReference type="InterPro" id="IPR010920">
    <property type="entry name" value="LSM_dom_sf"/>
</dbReference>
<evidence type="ECO:0000259" key="26">
    <source>
        <dbReference type="PROSITE" id="PS52002"/>
    </source>
</evidence>
<feature type="binding site" description="axial binding residue" evidence="24">
    <location>
        <position position="2374"/>
    </location>
    <ligand>
        <name>heme</name>
        <dbReference type="ChEBI" id="CHEBI:30413"/>
    </ligand>
    <ligandPart>
        <name>Fe</name>
        <dbReference type="ChEBI" id="CHEBI:18248"/>
    </ligandPart>
</feature>
<feature type="domain" description="Sm" evidence="26">
    <location>
        <begin position="991"/>
        <end position="1055"/>
    </location>
</feature>
<dbReference type="GO" id="GO:0032991">
    <property type="term" value="C:protein-containing complex"/>
    <property type="evidence" value="ECO:0007669"/>
    <property type="project" value="UniProtKB-ARBA"/>
</dbReference>
<dbReference type="PROSITE" id="PS00086">
    <property type="entry name" value="CYTOCHROME_P450"/>
    <property type="match status" value="1"/>
</dbReference>
<dbReference type="PANTHER" id="PTHR23240">
    <property type="entry name" value="DNA CROSS-LINK REPAIR PROTEIN PSO2/SNM1-RELATED"/>
    <property type="match status" value="1"/>
</dbReference>
<keyword evidence="9" id="KW-0227">DNA damage</keyword>
<dbReference type="Proteomes" id="UP000248817">
    <property type="component" value="Unassembled WGS sequence"/>
</dbReference>
<keyword evidence="7" id="KW-0812">Transmembrane</keyword>
<evidence type="ECO:0000256" key="22">
    <source>
        <dbReference type="ARBA" id="ARBA00081895"/>
    </source>
</evidence>
<feature type="compositionally biased region" description="Basic and acidic residues" evidence="25">
    <location>
        <begin position="1398"/>
        <end position="1431"/>
    </location>
</feature>
<name>A0A2V5HYW6_9EURO</name>
<dbReference type="GO" id="GO:0006303">
    <property type="term" value="P:double-strand break repair via nonhomologous end joining"/>
    <property type="evidence" value="ECO:0007669"/>
    <property type="project" value="TreeGrafter"/>
</dbReference>